<dbReference type="GO" id="GO:0016020">
    <property type="term" value="C:membrane"/>
    <property type="evidence" value="ECO:0007669"/>
    <property type="project" value="InterPro"/>
</dbReference>
<keyword evidence="1" id="KW-0812">Transmembrane</keyword>
<dbReference type="PANTHER" id="PTHR35335:SF1">
    <property type="entry name" value="UPF0716 PROTEIN FXSA"/>
    <property type="match status" value="1"/>
</dbReference>
<reference evidence="3" key="1">
    <citation type="submission" date="2016-10" db="EMBL/GenBank/DDBJ databases">
        <authorList>
            <person name="Varghese N."/>
            <person name="Submissions S."/>
        </authorList>
    </citation>
    <scope>NUCLEOTIDE SEQUENCE [LARGE SCALE GENOMIC DNA]</scope>
    <source>
        <strain evidence="3">DSM 21857</strain>
    </source>
</reference>
<accession>A0A1I3NP43</accession>
<keyword evidence="1" id="KW-1133">Transmembrane helix</keyword>
<feature type="transmembrane region" description="Helical" evidence="1">
    <location>
        <begin position="76"/>
        <end position="102"/>
    </location>
</feature>
<dbReference type="InterPro" id="IPR007313">
    <property type="entry name" value="FxsA"/>
</dbReference>
<feature type="transmembrane region" description="Helical" evidence="1">
    <location>
        <begin position="6"/>
        <end position="24"/>
    </location>
</feature>
<dbReference type="Pfam" id="PF04186">
    <property type="entry name" value="FxsA"/>
    <property type="match status" value="1"/>
</dbReference>
<proteinExistence type="predicted"/>
<name>A0A1I3NP43_9HYPH</name>
<dbReference type="RefSeq" id="WP_091521924.1">
    <property type="nucleotide sequence ID" value="NZ_FORF01000011.1"/>
</dbReference>
<feature type="transmembrane region" description="Helical" evidence="1">
    <location>
        <begin position="31"/>
        <end position="56"/>
    </location>
</feature>
<dbReference type="NCBIfam" id="NF008528">
    <property type="entry name" value="PRK11463.1-2"/>
    <property type="match status" value="1"/>
</dbReference>
<gene>
    <name evidence="2" type="ORF">SAMN03080618_02091</name>
</gene>
<dbReference type="PANTHER" id="PTHR35335">
    <property type="entry name" value="UPF0716 PROTEIN FXSA"/>
    <property type="match status" value="1"/>
</dbReference>
<evidence type="ECO:0000256" key="1">
    <source>
        <dbReference type="SAM" id="Phobius"/>
    </source>
</evidence>
<dbReference type="Proteomes" id="UP000242763">
    <property type="component" value="Unassembled WGS sequence"/>
</dbReference>
<evidence type="ECO:0000313" key="2">
    <source>
        <dbReference type="EMBL" id="SFJ10927.1"/>
    </source>
</evidence>
<evidence type="ECO:0000313" key="3">
    <source>
        <dbReference type="Proteomes" id="UP000242763"/>
    </source>
</evidence>
<dbReference type="EMBL" id="FORF01000011">
    <property type="protein sequence ID" value="SFJ10927.1"/>
    <property type="molecule type" value="Genomic_DNA"/>
</dbReference>
<dbReference type="AlphaFoldDB" id="A0A1I3NP43"/>
<sequence>MPLPLAPLIFIVLPLLEIAGFVIVGSKIGVLATIGLVIASSVLGAILLRIQGFGILTRLRQTMDRGGEPGRELVHGFMVMLAGLLLFLPGFLTDVVGLILFLPPVRDAAWRFLKRRLHVVDISGFGRGTRSSRVIDLDEDDFTRDNDETQRRPSIDHDTRF</sequence>
<organism evidence="2 3">
    <name type="scientific">Aquamicrobium aerolatum DSM 21857</name>
    <dbReference type="NCBI Taxonomy" id="1121003"/>
    <lineage>
        <taxon>Bacteria</taxon>
        <taxon>Pseudomonadati</taxon>
        <taxon>Pseudomonadota</taxon>
        <taxon>Alphaproteobacteria</taxon>
        <taxon>Hyphomicrobiales</taxon>
        <taxon>Phyllobacteriaceae</taxon>
        <taxon>Aerobium</taxon>
    </lineage>
</organism>
<keyword evidence="3" id="KW-1185">Reference proteome</keyword>
<protein>
    <submittedName>
        <fullName evidence="2">UPF0716 protein FxsA</fullName>
    </submittedName>
</protein>
<keyword evidence="1" id="KW-0472">Membrane</keyword>
<dbReference type="STRING" id="1121003.SAMN03080618_02091"/>
<dbReference type="OrthoDB" id="9792788at2"/>